<evidence type="ECO:0000313" key="2">
    <source>
        <dbReference type="EMBL" id="KAJ1119895.1"/>
    </source>
</evidence>
<comment type="caution">
    <text evidence="2">The sequence shown here is derived from an EMBL/GenBank/DDBJ whole genome shotgun (WGS) entry which is preliminary data.</text>
</comment>
<reference evidence="2" key="1">
    <citation type="journal article" date="2022" name="bioRxiv">
        <title>Sequencing and chromosome-scale assembly of the giantPleurodeles waltlgenome.</title>
        <authorList>
            <person name="Brown T."/>
            <person name="Elewa A."/>
            <person name="Iarovenko S."/>
            <person name="Subramanian E."/>
            <person name="Araus A.J."/>
            <person name="Petzold A."/>
            <person name="Susuki M."/>
            <person name="Suzuki K.-i.T."/>
            <person name="Hayashi T."/>
            <person name="Toyoda A."/>
            <person name="Oliveira C."/>
            <person name="Osipova E."/>
            <person name="Leigh N.D."/>
            <person name="Simon A."/>
            <person name="Yun M.H."/>
        </authorList>
    </citation>
    <scope>NUCLEOTIDE SEQUENCE</scope>
    <source>
        <strain evidence="2">20211129_DDA</strain>
        <tissue evidence="2">Liver</tissue>
    </source>
</reference>
<protein>
    <submittedName>
        <fullName evidence="2">Uncharacterized protein</fullName>
    </submittedName>
</protein>
<organism evidence="2 3">
    <name type="scientific">Pleurodeles waltl</name>
    <name type="common">Iberian ribbed newt</name>
    <dbReference type="NCBI Taxonomy" id="8319"/>
    <lineage>
        <taxon>Eukaryota</taxon>
        <taxon>Metazoa</taxon>
        <taxon>Chordata</taxon>
        <taxon>Craniata</taxon>
        <taxon>Vertebrata</taxon>
        <taxon>Euteleostomi</taxon>
        <taxon>Amphibia</taxon>
        <taxon>Batrachia</taxon>
        <taxon>Caudata</taxon>
        <taxon>Salamandroidea</taxon>
        <taxon>Salamandridae</taxon>
        <taxon>Pleurodelinae</taxon>
        <taxon>Pleurodeles</taxon>
    </lineage>
</organism>
<dbReference type="AlphaFoldDB" id="A0AAV7NV00"/>
<evidence type="ECO:0000313" key="3">
    <source>
        <dbReference type="Proteomes" id="UP001066276"/>
    </source>
</evidence>
<gene>
    <name evidence="2" type="ORF">NDU88_008079</name>
</gene>
<feature type="region of interest" description="Disordered" evidence="1">
    <location>
        <begin position="52"/>
        <end position="89"/>
    </location>
</feature>
<accession>A0AAV7NV00</accession>
<feature type="compositionally biased region" description="Polar residues" evidence="1">
    <location>
        <begin position="10"/>
        <end position="25"/>
    </location>
</feature>
<evidence type="ECO:0000256" key="1">
    <source>
        <dbReference type="SAM" id="MobiDB-lite"/>
    </source>
</evidence>
<feature type="region of interest" description="Disordered" evidence="1">
    <location>
        <begin position="1"/>
        <end position="25"/>
    </location>
</feature>
<name>A0AAV7NV00_PLEWA</name>
<proteinExistence type="predicted"/>
<sequence>MEEAMAFTGMSESNNETRSMGTGSIDSETLGTLVALPVVSTYNKGSCLAAEETDPVPGEIPAEESSSQCEIRASEGSGTEDGSPNGWDADQQMFSQLTQEIKERFSISEANQREIQVTCSSLEAKIGNLTQRTWDLEGGLQDLQTVVQENNQEVVHLKQTARIRGLLSNNNRAEGQHSTGCTAGSPPGLPPAEQKRGTDLEHYLPLLFRHDVHLQ</sequence>
<dbReference type="Proteomes" id="UP001066276">
    <property type="component" value="Chromosome 8"/>
</dbReference>
<keyword evidence="3" id="KW-1185">Reference proteome</keyword>
<dbReference type="EMBL" id="JANPWB010000012">
    <property type="protein sequence ID" value="KAJ1119895.1"/>
    <property type="molecule type" value="Genomic_DNA"/>
</dbReference>
<feature type="compositionally biased region" description="Polar residues" evidence="1">
    <location>
        <begin position="169"/>
        <end position="182"/>
    </location>
</feature>
<feature type="region of interest" description="Disordered" evidence="1">
    <location>
        <begin position="169"/>
        <end position="196"/>
    </location>
</feature>